<evidence type="ECO:0000256" key="1">
    <source>
        <dbReference type="SAM" id="MobiDB-lite"/>
    </source>
</evidence>
<sequence>MASGGKGVFWKDEEVHALLNLVLRSRKAGVLMKSTHLPNRQHFSRIAVRMREAGFVRSTEQCRSKFKRVKGAFYDALESWQGIPRQSGKPPFFNDMMRLWEAAGKPSWRDRYHGAAIRRRDEQASHPGETEEEARGDLEQSSEEESPPVSTVPEQEPPNPDLVEEQPCSSTACQPGPSTPAVPGPATGARGRTIDDLFALVESMDVRTTASLNSIQRRMSTYEGRMMRFGRRMDSMERRQREMEESQSSARHAEGPANP</sequence>
<dbReference type="InterPro" id="IPR044822">
    <property type="entry name" value="Myb_DNA-bind_4"/>
</dbReference>
<dbReference type="RefSeq" id="XP_054843553.1">
    <property type="nucleotide sequence ID" value="XM_054987578.1"/>
</dbReference>
<dbReference type="Gene3D" id="1.10.10.60">
    <property type="entry name" value="Homeodomain-like"/>
    <property type="match status" value="1"/>
</dbReference>
<dbReference type="Proteomes" id="UP001190640">
    <property type="component" value="Chromosome 8"/>
</dbReference>
<dbReference type="Pfam" id="PF13837">
    <property type="entry name" value="Myb_DNA-bind_4"/>
    <property type="match status" value="1"/>
</dbReference>
<organism evidence="3 4">
    <name type="scientific">Eublepharis macularius</name>
    <name type="common">Leopard gecko</name>
    <name type="synonym">Cyrtodactylus macularius</name>
    <dbReference type="NCBI Taxonomy" id="481883"/>
    <lineage>
        <taxon>Eukaryota</taxon>
        <taxon>Metazoa</taxon>
        <taxon>Chordata</taxon>
        <taxon>Craniata</taxon>
        <taxon>Vertebrata</taxon>
        <taxon>Euteleostomi</taxon>
        <taxon>Lepidosauria</taxon>
        <taxon>Squamata</taxon>
        <taxon>Bifurcata</taxon>
        <taxon>Gekkota</taxon>
        <taxon>Eublepharidae</taxon>
        <taxon>Eublepharinae</taxon>
        <taxon>Eublepharis</taxon>
    </lineage>
</organism>
<dbReference type="GeneID" id="129335122"/>
<protein>
    <submittedName>
        <fullName evidence="4">Uncharacterized protein LOC129335122</fullName>
    </submittedName>
</protein>
<evidence type="ECO:0000313" key="3">
    <source>
        <dbReference type="Proteomes" id="UP001190640"/>
    </source>
</evidence>
<feature type="region of interest" description="Disordered" evidence="1">
    <location>
        <begin position="226"/>
        <end position="259"/>
    </location>
</feature>
<name>A0AA97JQV9_EUBMA</name>
<reference evidence="4" key="1">
    <citation type="submission" date="2025-08" db="UniProtKB">
        <authorList>
            <consortium name="RefSeq"/>
        </authorList>
    </citation>
    <scope>IDENTIFICATION</scope>
    <source>
        <tissue evidence="4">Blood</tissue>
    </source>
</reference>
<dbReference type="AlphaFoldDB" id="A0AA97JQV9"/>
<evidence type="ECO:0000259" key="2">
    <source>
        <dbReference type="Pfam" id="PF13837"/>
    </source>
</evidence>
<feature type="domain" description="Myb/SANT-like DNA-binding" evidence="2">
    <location>
        <begin position="9"/>
        <end position="98"/>
    </location>
</feature>
<keyword evidence="3" id="KW-1185">Reference proteome</keyword>
<feature type="compositionally biased region" description="Basic and acidic residues" evidence="1">
    <location>
        <begin position="231"/>
        <end position="244"/>
    </location>
</feature>
<dbReference type="KEGG" id="emc:129335122"/>
<evidence type="ECO:0000313" key="4">
    <source>
        <dbReference type="RefSeq" id="XP_054843553.1"/>
    </source>
</evidence>
<feature type="region of interest" description="Disordered" evidence="1">
    <location>
        <begin position="119"/>
        <end position="190"/>
    </location>
</feature>
<proteinExistence type="predicted"/>
<accession>A0AA97JQV9</accession>
<gene>
    <name evidence="4" type="primary">LOC129335122</name>
</gene>